<dbReference type="Proteomes" id="UP000817658">
    <property type="component" value="Chromosome 1"/>
</dbReference>
<accession>Q5ZBY4</accession>
<gene>
    <name evidence="2" type="primary">P0514H03.19</name>
</gene>
<evidence type="ECO:0000313" key="2">
    <source>
        <dbReference type="EMBL" id="BAD52968.1"/>
    </source>
</evidence>
<protein>
    <submittedName>
        <fullName evidence="2">Uncharacterized protein</fullName>
    </submittedName>
</protein>
<dbReference type="AlphaFoldDB" id="Q5ZBY4"/>
<evidence type="ECO:0000256" key="1">
    <source>
        <dbReference type="SAM" id="MobiDB-lite"/>
    </source>
</evidence>
<feature type="compositionally biased region" description="Low complexity" evidence="1">
    <location>
        <begin position="10"/>
        <end position="24"/>
    </location>
</feature>
<reference evidence="2" key="1">
    <citation type="journal article" date="2002" name="Nature">
        <title>The genome sequence and structure of rice chromosome 1.</title>
        <authorList>
            <person name="Sasaki T."/>
            <person name="Matsumoto T."/>
            <person name="Yamamoto K."/>
            <person name="Sakata K."/>
            <person name="Baba T."/>
            <person name="Katayose Y."/>
            <person name="Wu J."/>
            <person name="Niimura Y."/>
            <person name="Cheng Z."/>
            <person name="Nagamura Y."/>
            <person name="Antonio B.A."/>
            <person name="Kanamori H."/>
            <person name="Hosokawa S."/>
            <person name="Masukawa M."/>
            <person name="Arikawa K."/>
            <person name="Chiden Y."/>
            <person name="Hayashi M."/>
            <person name="Okamoto M."/>
            <person name="Ando T."/>
            <person name="Aoki H."/>
            <person name="Arita K."/>
            <person name="Hamada M."/>
            <person name="Harada C."/>
            <person name="Hijishita S."/>
            <person name="Honda M."/>
            <person name="Ichikawa Y."/>
            <person name="Idonuma A."/>
            <person name="Iijima M."/>
            <person name="Ikeda M."/>
            <person name="Ikeno M."/>
            <person name="Itoh S."/>
            <person name="Itoh T."/>
            <person name="Itoh Y."/>
            <person name="Itoh Y."/>
            <person name="Iwabuchi A."/>
            <person name="Kamiya K."/>
            <person name="Karasawa W."/>
            <person name="Katagiri S."/>
            <person name="Kikuta A."/>
            <person name="Kobayashi N."/>
            <person name="Kono I."/>
            <person name="Machita K."/>
            <person name="Maehara T."/>
            <person name="Mizuno H."/>
            <person name="Mizubayashi T."/>
            <person name="Mukai Y."/>
            <person name="Nagasaki H."/>
            <person name="Nakashima M."/>
            <person name="Nakama Y."/>
            <person name="Nakamichi Y."/>
            <person name="Nakamura M."/>
            <person name="Namiki N."/>
            <person name="Negishi M."/>
            <person name="Ohta I."/>
            <person name="Ono N."/>
            <person name="Saji S."/>
            <person name="Sakai K."/>
            <person name="Shibata M."/>
            <person name="Shimokawa T."/>
            <person name="Shomura A."/>
            <person name="Song J."/>
            <person name="Takazaki Y."/>
            <person name="Terasawa K."/>
            <person name="Tsuji K."/>
            <person name="Waki K."/>
            <person name="Yamagata H."/>
            <person name="Yamane H."/>
            <person name="Yoshiki S."/>
            <person name="Yoshihara R."/>
            <person name="Yukawa K."/>
            <person name="Zhong H."/>
            <person name="Iwama H."/>
            <person name="Endo T."/>
            <person name="Ito H."/>
            <person name="Hahn J.H."/>
            <person name="Kim H.I."/>
            <person name="Eun M.Y."/>
            <person name="Yano M."/>
            <person name="Jiang J."/>
            <person name="Gojobori T."/>
        </authorList>
    </citation>
    <scope>NUCLEOTIDE SEQUENCE [LARGE SCALE GENOMIC DNA]</scope>
</reference>
<name>Q5ZBY4_ORYSJ</name>
<feature type="compositionally biased region" description="Polar residues" evidence="1">
    <location>
        <begin position="47"/>
        <end position="59"/>
    </location>
</feature>
<organism evidence="2">
    <name type="scientific">Oryza sativa subsp. japonica</name>
    <name type="common">Rice</name>
    <dbReference type="NCBI Taxonomy" id="39947"/>
    <lineage>
        <taxon>Eukaryota</taxon>
        <taxon>Viridiplantae</taxon>
        <taxon>Streptophyta</taxon>
        <taxon>Embryophyta</taxon>
        <taxon>Tracheophyta</taxon>
        <taxon>Spermatophyta</taxon>
        <taxon>Magnoliopsida</taxon>
        <taxon>Liliopsida</taxon>
        <taxon>Poales</taxon>
        <taxon>Poaceae</taxon>
        <taxon>BOP clade</taxon>
        <taxon>Oryzoideae</taxon>
        <taxon>Oryzeae</taxon>
        <taxon>Oryzinae</taxon>
        <taxon>Oryza</taxon>
        <taxon>Oryza sativa</taxon>
    </lineage>
</organism>
<dbReference type="EMBL" id="AP003275">
    <property type="protein sequence ID" value="BAD52968.1"/>
    <property type="molecule type" value="Genomic_DNA"/>
</dbReference>
<sequence>MWRQNHRGLGRPNPRGRNGSGPTPRGDRGRGGHVTLGPDPPRGGQATWVTAATQASSHDTPGPMSPTAAMAPDRKTQPRRDDDVVVYTQIWHLELK</sequence>
<feature type="compositionally biased region" description="Basic and acidic residues" evidence="1">
    <location>
        <begin position="72"/>
        <end position="81"/>
    </location>
</feature>
<feature type="region of interest" description="Disordered" evidence="1">
    <location>
        <begin position="1"/>
        <end position="81"/>
    </location>
</feature>
<proteinExistence type="predicted"/>